<dbReference type="InterPro" id="IPR011047">
    <property type="entry name" value="Quinoprotein_ADH-like_sf"/>
</dbReference>
<dbReference type="PANTHER" id="PTHR34512">
    <property type="entry name" value="CELL SURFACE PROTEIN"/>
    <property type="match status" value="1"/>
</dbReference>
<gene>
    <name evidence="2" type="ORF">NM961_15565</name>
</gene>
<dbReference type="Gene3D" id="2.130.10.10">
    <property type="entry name" value="YVTN repeat-like/Quinoprotein amine dehydrogenase"/>
    <property type="match status" value="3"/>
</dbReference>
<proteinExistence type="predicted"/>
<evidence type="ECO:0000313" key="2">
    <source>
        <dbReference type="EMBL" id="MCQ4166139.1"/>
    </source>
</evidence>
<evidence type="ECO:0000259" key="1">
    <source>
        <dbReference type="Pfam" id="PF13360"/>
    </source>
</evidence>
<feature type="domain" description="Pyrrolo-quinoline quinone repeat" evidence="1">
    <location>
        <begin position="124"/>
        <end position="213"/>
    </location>
</feature>
<name>A0ABT1QV22_9GAMM</name>
<dbReference type="Pfam" id="PF13360">
    <property type="entry name" value="PQQ_2"/>
    <property type="match status" value="2"/>
</dbReference>
<feature type="domain" description="Pyrrolo-quinoline quinone repeat" evidence="1">
    <location>
        <begin position="289"/>
        <end position="471"/>
    </location>
</feature>
<dbReference type="InterPro" id="IPR015943">
    <property type="entry name" value="WD40/YVTN_repeat-like_dom_sf"/>
</dbReference>
<protein>
    <submittedName>
        <fullName evidence="2">PQQ-binding-like beta-propeller repeat protein</fullName>
    </submittedName>
</protein>
<dbReference type="SUPFAM" id="SSF50998">
    <property type="entry name" value="Quinoprotein alcohol dehydrogenase-like"/>
    <property type="match status" value="3"/>
</dbReference>
<dbReference type="SMART" id="SM00564">
    <property type="entry name" value="PQQ"/>
    <property type="match status" value="6"/>
</dbReference>
<dbReference type="PANTHER" id="PTHR34512:SF30">
    <property type="entry name" value="OUTER MEMBRANE PROTEIN ASSEMBLY FACTOR BAMB"/>
    <property type="match status" value="1"/>
</dbReference>
<organism evidence="2 3">
    <name type="scientific">Tahibacter harae</name>
    <dbReference type="NCBI Taxonomy" id="2963937"/>
    <lineage>
        <taxon>Bacteria</taxon>
        <taxon>Pseudomonadati</taxon>
        <taxon>Pseudomonadota</taxon>
        <taxon>Gammaproteobacteria</taxon>
        <taxon>Lysobacterales</taxon>
        <taxon>Rhodanobacteraceae</taxon>
        <taxon>Tahibacter</taxon>
    </lineage>
</organism>
<dbReference type="Proteomes" id="UP001165498">
    <property type="component" value="Unassembled WGS sequence"/>
</dbReference>
<accession>A0ABT1QV22</accession>
<reference evidence="2" key="1">
    <citation type="submission" date="2022-07" db="EMBL/GenBank/DDBJ databases">
        <title>Tahibacter sp., a new gammaproteobacterium isolated from the silt sample collected at pig farm.</title>
        <authorList>
            <person name="Chen H."/>
        </authorList>
    </citation>
    <scope>NUCLEOTIDE SEQUENCE</scope>
    <source>
        <strain evidence="2">P2K</strain>
    </source>
</reference>
<dbReference type="RefSeq" id="WP_255915326.1">
    <property type="nucleotide sequence ID" value="NZ_JANFQO010000014.1"/>
</dbReference>
<dbReference type="InterPro" id="IPR018391">
    <property type="entry name" value="PQQ_b-propeller_rpt"/>
</dbReference>
<evidence type="ECO:0000313" key="3">
    <source>
        <dbReference type="Proteomes" id="UP001165498"/>
    </source>
</evidence>
<keyword evidence="3" id="KW-1185">Reference proteome</keyword>
<sequence length="474" mass="50394">MAALALLPRTAPAAEDALLGKWLGTAGSAKEKIEVGLEFRRNAEGKLAILTTQPIANLFGTDMGGEVLRDGDTVSSAAMFLNLRLHGDTLSGTYPGPNSPATFKRVRTLPLEPALPRLPTGPAPRWEARLSGQVYASPVVADGVAYIGTTGGILNAIDVRDGKPRWAFSAGRPIHGAVAVTADSVYFAADNGFLFCLARADGKERWRYTLGDAAVTRVLPHPFVYDWDWQGAQPVVAGDTVYIGAGDGGLHAVDAASGQKRWRFDTRGRIRNAVALAEGKVYVGSADHFVYALDAASGRELWRSDTGAEVDAAPVVHAGRVLAGNRGAGLLSLDAASGETHWRLFFWGSWVESTPVVRDGVIYVGSSDLRRVSAINPADGHVLWRSDVFGWNWGTPLVTDKYIYVGAAGGTPYFIRHQASFSVLERSSGRLLTRWPLADTGGHQWGIAGSPALAGDSVIVATIAGSLLAFPLQP</sequence>
<comment type="caution">
    <text evidence="2">The sequence shown here is derived from an EMBL/GenBank/DDBJ whole genome shotgun (WGS) entry which is preliminary data.</text>
</comment>
<dbReference type="InterPro" id="IPR002372">
    <property type="entry name" value="PQQ_rpt_dom"/>
</dbReference>
<dbReference type="EMBL" id="JANFQO010000014">
    <property type="protein sequence ID" value="MCQ4166139.1"/>
    <property type="molecule type" value="Genomic_DNA"/>
</dbReference>